<protein>
    <recommendedName>
        <fullName evidence="5">Formate hydrogenlyase</fullName>
    </recommendedName>
</protein>
<feature type="transmembrane region" description="Helical" evidence="1">
    <location>
        <begin position="53"/>
        <end position="75"/>
    </location>
</feature>
<keyword evidence="1" id="KW-1133">Transmembrane helix</keyword>
<comment type="caution">
    <text evidence="3">The sequence shown here is derived from an EMBL/GenBank/DDBJ whole genome shotgun (WGS) entry which is preliminary data.</text>
</comment>
<sequence length="108" mass="11540">MKHDLNNKNFERKAKRVYSVFACVTLLLGATAVPALAADDPLTVVNNLSDFIFSLIRAIGLILLGFGILQVGLSLKSHDPSQRANGMLTVAGGIVITFTKEILSLITG</sequence>
<dbReference type="Proteomes" id="UP000245778">
    <property type="component" value="Unassembled WGS sequence"/>
</dbReference>
<evidence type="ECO:0000256" key="1">
    <source>
        <dbReference type="SAM" id="Phobius"/>
    </source>
</evidence>
<dbReference type="OrthoDB" id="9797238at2"/>
<evidence type="ECO:0008006" key="5">
    <source>
        <dbReference type="Google" id="ProtNLM"/>
    </source>
</evidence>
<keyword evidence="1" id="KW-0812">Transmembrane</keyword>
<evidence type="ECO:0000313" key="3">
    <source>
        <dbReference type="EMBL" id="PVY58673.1"/>
    </source>
</evidence>
<evidence type="ECO:0000313" key="4">
    <source>
        <dbReference type="Proteomes" id="UP000245778"/>
    </source>
</evidence>
<name>A0A2U1CCL3_9FIRM</name>
<proteinExistence type="predicted"/>
<feature type="signal peptide" evidence="2">
    <location>
        <begin position="1"/>
        <end position="37"/>
    </location>
</feature>
<dbReference type="GeneID" id="93229015"/>
<gene>
    <name evidence="3" type="ORF">C7373_104272</name>
</gene>
<keyword evidence="1" id="KW-0472">Membrane</keyword>
<organism evidence="3 4">
    <name type="scientific">Intestinimonas butyriciproducens</name>
    <dbReference type="NCBI Taxonomy" id="1297617"/>
    <lineage>
        <taxon>Bacteria</taxon>
        <taxon>Bacillati</taxon>
        <taxon>Bacillota</taxon>
        <taxon>Clostridia</taxon>
        <taxon>Eubacteriales</taxon>
        <taxon>Intestinimonas</taxon>
    </lineage>
</organism>
<feature type="chain" id="PRO_5015470920" description="Formate hydrogenlyase" evidence="2">
    <location>
        <begin position="38"/>
        <end position="108"/>
    </location>
</feature>
<reference evidence="3 4" key="1">
    <citation type="submission" date="2018-04" db="EMBL/GenBank/DDBJ databases">
        <title>Genomic Encyclopedia of Type Strains, Phase IV (KMG-IV): sequencing the most valuable type-strain genomes for metagenomic binning, comparative biology and taxonomic classification.</title>
        <authorList>
            <person name="Goeker M."/>
        </authorList>
    </citation>
    <scope>NUCLEOTIDE SEQUENCE [LARGE SCALE GENOMIC DNA]</scope>
    <source>
        <strain evidence="3 4">DSM 26588</strain>
    </source>
</reference>
<evidence type="ECO:0000256" key="2">
    <source>
        <dbReference type="SAM" id="SignalP"/>
    </source>
</evidence>
<keyword evidence="2" id="KW-0732">Signal</keyword>
<dbReference type="EMBL" id="QEKK01000004">
    <property type="protein sequence ID" value="PVY58673.1"/>
    <property type="molecule type" value="Genomic_DNA"/>
</dbReference>
<dbReference type="AlphaFoldDB" id="A0A2U1CCL3"/>
<accession>A0A2U1CCL3</accession>
<dbReference type="RefSeq" id="WP_116722055.1">
    <property type="nucleotide sequence ID" value="NZ_CP011524.1"/>
</dbReference>